<name>A0A6B8KDE0_9HYPH</name>
<dbReference type="Proteomes" id="UP000309061">
    <property type="component" value="Chromosome"/>
</dbReference>
<dbReference type="SUPFAM" id="SSF51735">
    <property type="entry name" value="NAD(P)-binding Rossmann-fold domains"/>
    <property type="match status" value="1"/>
</dbReference>
<dbReference type="InterPro" id="IPR036291">
    <property type="entry name" value="NAD(P)-bd_dom_sf"/>
</dbReference>
<dbReference type="Gene3D" id="1.10.1040.10">
    <property type="entry name" value="N-(1-d-carboxylethyl)-l-norvaline Dehydrogenase, domain 2"/>
    <property type="match status" value="1"/>
</dbReference>
<dbReference type="InterPro" id="IPR008927">
    <property type="entry name" value="6-PGluconate_DH-like_C_sf"/>
</dbReference>
<sequence>MTKVALISPGSLGAAVGKALAEQGHLVCCAVAGRSAATSARAADAGFELHPSLDSMLAGSDFILSLATPAEAINVCVEVAAALERLRGAGVANSGKRAVFIDGNSISPLTAMSIADALRDAGVVCAKASFFGPGNRLTRSNVVMLSGAGGRAAAALFNPCAEAKFIGEDFAAAAAVKMCMSILTKSLPALYLESMQAARASGQFDAVLWLSGRLYPQISEMMSRLLSTYPAHFQRRIDEMREMEQWLEELALAPPVARAARASIEKLRLDRYEGIGFEGLGEMLVTFLSADGAGAKPEAAEEAICRD</sequence>
<dbReference type="KEGG" id="mhey:H2LOC_001245"/>
<dbReference type="InterPro" id="IPR013328">
    <property type="entry name" value="6PGD_dom2"/>
</dbReference>
<evidence type="ECO:0000259" key="1">
    <source>
        <dbReference type="Pfam" id="PF03446"/>
    </source>
</evidence>
<dbReference type="OrthoDB" id="4333at2"/>
<dbReference type="SUPFAM" id="SSF48179">
    <property type="entry name" value="6-phosphogluconate dehydrogenase C-terminal domain-like"/>
    <property type="match status" value="1"/>
</dbReference>
<evidence type="ECO:0000259" key="2">
    <source>
        <dbReference type="Pfam" id="PF09130"/>
    </source>
</evidence>
<dbReference type="InterPro" id="IPR015814">
    <property type="entry name" value="Pgluconate_DH_NAD-bd_C"/>
</dbReference>
<proteinExistence type="predicted"/>
<feature type="domain" description="Phosphogluconate dehydrogenase NAD-binding putative C-terminal" evidence="2">
    <location>
        <begin position="198"/>
        <end position="265"/>
    </location>
</feature>
<dbReference type="GO" id="GO:0050661">
    <property type="term" value="F:NADP binding"/>
    <property type="evidence" value="ECO:0007669"/>
    <property type="project" value="InterPro"/>
</dbReference>
<feature type="domain" description="6-phosphogluconate dehydrogenase NADP-binding" evidence="1">
    <location>
        <begin position="3"/>
        <end position="147"/>
    </location>
</feature>
<dbReference type="EMBL" id="CP046052">
    <property type="protein sequence ID" value="QGM44430.1"/>
    <property type="molecule type" value="Genomic_DNA"/>
</dbReference>
<keyword evidence="4" id="KW-1185">Reference proteome</keyword>
<dbReference type="RefSeq" id="WP_136494733.1">
    <property type="nucleotide sequence ID" value="NZ_CP046052.1"/>
</dbReference>
<dbReference type="AlphaFoldDB" id="A0A6B8KDE0"/>
<dbReference type="Pfam" id="PF09130">
    <property type="entry name" value="DUF1932"/>
    <property type="match status" value="1"/>
</dbReference>
<reference evidence="3 4" key="1">
    <citation type="submission" date="2019-11" db="EMBL/GenBank/DDBJ databases">
        <title>The genome sequence of Methylocystis heyeri.</title>
        <authorList>
            <person name="Oshkin I.Y."/>
            <person name="Miroshnikov K."/>
            <person name="Dedysh S.N."/>
        </authorList>
    </citation>
    <scope>NUCLEOTIDE SEQUENCE [LARGE SCALE GENOMIC DNA]</scope>
    <source>
        <strain evidence="3 4">H2</strain>
    </source>
</reference>
<dbReference type="Gene3D" id="3.40.50.720">
    <property type="entry name" value="NAD(P)-binding Rossmann-like Domain"/>
    <property type="match status" value="1"/>
</dbReference>
<evidence type="ECO:0000313" key="3">
    <source>
        <dbReference type="EMBL" id="QGM44430.1"/>
    </source>
</evidence>
<gene>
    <name evidence="3" type="ORF">H2LOC_001245</name>
</gene>
<organism evidence="3 4">
    <name type="scientific">Methylocystis heyeri</name>
    <dbReference type="NCBI Taxonomy" id="391905"/>
    <lineage>
        <taxon>Bacteria</taxon>
        <taxon>Pseudomonadati</taxon>
        <taxon>Pseudomonadota</taxon>
        <taxon>Alphaproteobacteria</taxon>
        <taxon>Hyphomicrobiales</taxon>
        <taxon>Methylocystaceae</taxon>
        <taxon>Methylocystis</taxon>
    </lineage>
</organism>
<dbReference type="Pfam" id="PF03446">
    <property type="entry name" value="NAD_binding_2"/>
    <property type="match status" value="1"/>
</dbReference>
<dbReference type="InterPro" id="IPR006115">
    <property type="entry name" value="6PGDH_NADP-bd"/>
</dbReference>
<protein>
    <submittedName>
        <fullName evidence="3">DUF1932 domain-containing protein</fullName>
    </submittedName>
</protein>
<accession>A0A6B8KDE0</accession>
<evidence type="ECO:0000313" key="4">
    <source>
        <dbReference type="Proteomes" id="UP000309061"/>
    </source>
</evidence>